<feature type="transmembrane region" description="Helical" evidence="6">
    <location>
        <begin position="268"/>
        <end position="292"/>
    </location>
</feature>
<feature type="region of interest" description="Disordered" evidence="5">
    <location>
        <begin position="315"/>
        <end position="335"/>
    </location>
</feature>
<dbReference type="PANTHER" id="PTHR19282">
    <property type="entry name" value="TETRASPANIN"/>
    <property type="match status" value="1"/>
</dbReference>
<sequence>MQLSESSTQILGLCIFGCAVWILFDKDNFIAVLSSGKLYWTENCLLSHFRASILTQMLRERQGCDCSPENTPAFLLCVCACACECVCVCACVCVCVVEVKTVAGGLFIIGLVVVGVTILGCMGAQLENRCFLLLYMGFLICLVLGQLFVTFIVLLNHGKITSKMKIEVDKIITEYGTNPDNQRHWKLLDNVQRYGHCCGMQSPNDWQSNMFIKNNSLIEVYPCSCFNTTDCPAISGFSTLLFGNGSETQIHPQRCVDIITNWLKENTLTIVGMEVGLLISQVLQFIVAVYLYQTVGQKVKLRNVSQLILSEEHCEPNPDFLDDPDYPDQNHAYPEPNQAYAHTNLAYPEEILAYPDDQHPAYSGPNHSYHR</sequence>
<protein>
    <recommendedName>
        <fullName evidence="9">Tetraspanin</fullName>
    </recommendedName>
</protein>
<dbReference type="InterPro" id="IPR018499">
    <property type="entry name" value="Tetraspanin/Peripherin"/>
</dbReference>
<dbReference type="PANTHER" id="PTHR19282:SF527">
    <property type="entry name" value="TETRASPANIN"/>
    <property type="match status" value="1"/>
</dbReference>
<dbReference type="InterPro" id="IPR008952">
    <property type="entry name" value="Tetraspanin_EC2_sf"/>
</dbReference>
<keyword evidence="2 6" id="KW-0812">Transmembrane</keyword>
<dbReference type="Gene3D" id="1.10.1450.10">
    <property type="entry name" value="Tetraspanin"/>
    <property type="match status" value="1"/>
</dbReference>
<feature type="transmembrane region" description="Helical" evidence="6">
    <location>
        <begin position="7"/>
        <end position="24"/>
    </location>
</feature>
<name>A0A8C7L8E1_ONCKI</name>
<keyword evidence="4 6" id="KW-0472">Membrane</keyword>
<dbReference type="GeneTree" id="ENSGT00940000167105"/>
<organism evidence="7 8">
    <name type="scientific">Oncorhynchus kisutch</name>
    <name type="common">Coho salmon</name>
    <name type="synonym">Salmo kisutch</name>
    <dbReference type="NCBI Taxonomy" id="8019"/>
    <lineage>
        <taxon>Eukaryota</taxon>
        <taxon>Metazoa</taxon>
        <taxon>Chordata</taxon>
        <taxon>Craniata</taxon>
        <taxon>Vertebrata</taxon>
        <taxon>Euteleostomi</taxon>
        <taxon>Actinopterygii</taxon>
        <taxon>Neopterygii</taxon>
        <taxon>Teleostei</taxon>
        <taxon>Protacanthopterygii</taxon>
        <taxon>Salmoniformes</taxon>
        <taxon>Salmonidae</taxon>
        <taxon>Salmoninae</taxon>
        <taxon>Oncorhynchus</taxon>
    </lineage>
</organism>
<dbReference type="Ensembl" id="ENSOKIT00005121847.1">
    <property type="protein sequence ID" value="ENSOKIP00005113859.1"/>
    <property type="gene ID" value="ENSOKIG00005049493.1"/>
</dbReference>
<reference evidence="7" key="2">
    <citation type="submission" date="2025-09" db="UniProtKB">
        <authorList>
            <consortium name="Ensembl"/>
        </authorList>
    </citation>
    <scope>IDENTIFICATION</scope>
</reference>
<evidence type="ECO:0000256" key="5">
    <source>
        <dbReference type="SAM" id="MobiDB-lite"/>
    </source>
</evidence>
<dbReference type="Proteomes" id="UP000694557">
    <property type="component" value="Unassembled WGS sequence"/>
</dbReference>
<dbReference type="PRINTS" id="PR00259">
    <property type="entry name" value="TMFOUR"/>
</dbReference>
<evidence type="ECO:0000256" key="6">
    <source>
        <dbReference type="SAM" id="Phobius"/>
    </source>
</evidence>
<feature type="transmembrane region" description="Helical" evidence="6">
    <location>
        <begin position="73"/>
        <end position="97"/>
    </location>
</feature>
<keyword evidence="8" id="KW-1185">Reference proteome</keyword>
<evidence type="ECO:0000313" key="7">
    <source>
        <dbReference type="Ensembl" id="ENSOKIP00005113859.1"/>
    </source>
</evidence>
<dbReference type="AlphaFoldDB" id="A0A8C7L8E1"/>
<gene>
    <name evidence="7" type="primary">LOC116360619</name>
</gene>
<comment type="subcellular location">
    <subcellularLocation>
        <location evidence="1">Membrane</location>
        <topology evidence="1">Multi-pass membrane protein</topology>
    </subcellularLocation>
</comment>
<proteinExistence type="predicted"/>
<evidence type="ECO:0000256" key="2">
    <source>
        <dbReference type="ARBA" id="ARBA00022692"/>
    </source>
</evidence>
<evidence type="ECO:0000256" key="3">
    <source>
        <dbReference type="ARBA" id="ARBA00022989"/>
    </source>
</evidence>
<keyword evidence="3 6" id="KW-1133">Transmembrane helix</keyword>
<feature type="transmembrane region" description="Helical" evidence="6">
    <location>
        <begin position="104"/>
        <end position="126"/>
    </location>
</feature>
<dbReference type="GO" id="GO:0005886">
    <property type="term" value="C:plasma membrane"/>
    <property type="evidence" value="ECO:0007669"/>
    <property type="project" value="TreeGrafter"/>
</dbReference>
<dbReference type="Pfam" id="PF00335">
    <property type="entry name" value="Tetraspanin"/>
    <property type="match status" value="1"/>
</dbReference>
<feature type="transmembrane region" description="Helical" evidence="6">
    <location>
        <begin position="132"/>
        <end position="155"/>
    </location>
</feature>
<reference evidence="7" key="1">
    <citation type="submission" date="2025-08" db="UniProtKB">
        <authorList>
            <consortium name="Ensembl"/>
        </authorList>
    </citation>
    <scope>IDENTIFICATION</scope>
</reference>
<evidence type="ECO:0000313" key="8">
    <source>
        <dbReference type="Proteomes" id="UP000694557"/>
    </source>
</evidence>
<evidence type="ECO:0000256" key="1">
    <source>
        <dbReference type="ARBA" id="ARBA00004141"/>
    </source>
</evidence>
<accession>A0A8C7L8E1</accession>
<evidence type="ECO:0000256" key="4">
    <source>
        <dbReference type="ARBA" id="ARBA00023136"/>
    </source>
</evidence>
<dbReference type="SUPFAM" id="SSF48652">
    <property type="entry name" value="Tetraspanin"/>
    <property type="match status" value="1"/>
</dbReference>
<evidence type="ECO:0008006" key="9">
    <source>
        <dbReference type="Google" id="ProtNLM"/>
    </source>
</evidence>